<gene>
    <name evidence="8" type="ORF">S06H3_11316</name>
</gene>
<feature type="non-terminal residue" evidence="8">
    <location>
        <position position="1"/>
    </location>
</feature>
<accession>X1N959</accession>
<dbReference type="InterPro" id="IPR003726">
    <property type="entry name" value="HCY_dom"/>
</dbReference>
<dbReference type="Gene3D" id="3.20.20.330">
    <property type="entry name" value="Homocysteine-binding-like domain"/>
    <property type="match status" value="1"/>
</dbReference>
<dbReference type="AlphaFoldDB" id="X1N959"/>
<proteinExistence type="inferred from homology"/>
<dbReference type="GO" id="GO:0050667">
    <property type="term" value="P:homocysteine metabolic process"/>
    <property type="evidence" value="ECO:0007669"/>
    <property type="project" value="TreeGrafter"/>
</dbReference>
<feature type="non-terminal residue" evidence="8">
    <location>
        <position position="213"/>
    </location>
</feature>
<dbReference type="PROSITE" id="PS50970">
    <property type="entry name" value="HCY"/>
    <property type="match status" value="1"/>
</dbReference>
<evidence type="ECO:0000256" key="5">
    <source>
        <dbReference type="ARBA" id="ARBA00022723"/>
    </source>
</evidence>
<evidence type="ECO:0000313" key="8">
    <source>
        <dbReference type="EMBL" id="GAI15164.1"/>
    </source>
</evidence>
<dbReference type="GO" id="GO:0032259">
    <property type="term" value="P:methylation"/>
    <property type="evidence" value="ECO:0007669"/>
    <property type="project" value="UniProtKB-KW"/>
</dbReference>
<dbReference type="PANTHER" id="PTHR45833">
    <property type="entry name" value="METHIONINE SYNTHASE"/>
    <property type="match status" value="1"/>
</dbReference>
<organism evidence="8">
    <name type="scientific">marine sediment metagenome</name>
    <dbReference type="NCBI Taxonomy" id="412755"/>
    <lineage>
        <taxon>unclassified sequences</taxon>
        <taxon>metagenomes</taxon>
        <taxon>ecological metagenomes</taxon>
    </lineage>
</organism>
<comment type="similarity">
    <text evidence="1">Belongs to the vitamin-B12 dependent methionine synthase family.</text>
</comment>
<evidence type="ECO:0000256" key="1">
    <source>
        <dbReference type="ARBA" id="ARBA00010398"/>
    </source>
</evidence>
<evidence type="ECO:0000256" key="4">
    <source>
        <dbReference type="ARBA" id="ARBA00022691"/>
    </source>
</evidence>
<dbReference type="GO" id="GO:0008705">
    <property type="term" value="F:methionine synthase activity"/>
    <property type="evidence" value="ECO:0007669"/>
    <property type="project" value="TreeGrafter"/>
</dbReference>
<sequence length="213" mass="22629">IKKINENAVNAAKEAVSIYRSRSGDEKPIFIAGDIGPLGKLLEPVGSLKYEDAVNAFSKQAEILIGKKVDLIIIETIMDLNEALAAIEATRKISEDIPIACTLSFDENGVTIMGNKAEDVTSRLINAGSDIVGANCSIGSAAMIGVAGKMREANPEARLIFQPNAGVPVLVEGKTIYNETPETMASNIAKFLPYKPSIIGACCGSTPKHIREI</sequence>
<comment type="caution">
    <text evidence="8">The sequence shown here is derived from an EMBL/GenBank/DDBJ whole genome shotgun (WGS) entry which is preliminary data.</text>
</comment>
<protein>
    <recommendedName>
        <fullName evidence="7">Hcy-binding domain-containing protein</fullName>
    </recommendedName>
</protein>
<name>X1N959_9ZZZZ</name>
<dbReference type="GO" id="GO:0005829">
    <property type="term" value="C:cytosol"/>
    <property type="evidence" value="ECO:0007669"/>
    <property type="project" value="TreeGrafter"/>
</dbReference>
<keyword evidence="3" id="KW-0808">Transferase</keyword>
<evidence type="ECO:0000256" key="3">
    <source>
        <dbReference type="ARBA" id="ARBA00022679"/>
    </source>
</evidence>
<keyword evidence="6" id="KW-0170">Cobalt</keyword>
<keyword evidence="4" id="KW-0949">S-adenosyl-L-methionine</keyword>
<feature type="domain" description="Hcy-binding" evidence="7">
    <location>
        <begin position="1"/>
        <end position="213"/>
    </location>
</feature>
<evidence type="ECO:0000256" key="2">
    <source>
        <dbReference type="ARBA" id="ARBA00022603"/>
    </source>
</evidence>
<dbReference type="PANTHER" id="PTHR45833:SF1">
    <property type="entry name" value="METHIONINE SYNTHASE"/>
    <property type="match status" value="1"/>
</dbReference>
<dbReference type="InterPro" id="IPR036589">
    <property type="entry name" value="HCY_dom_sf"/>
</dbReference>
<dbReference type="GO" id="GO:0046653">
    <property type="term" value="P:tetrahydrofolate metabolic process"/>
    <property type="evidence" value="ECO:0007669"/>
    <property type="project" value="TreeGrafter"/>
</dbReference>
<keyword evidence="2" id="KW-0489">Methyltransferase</keyword>
<reference evidence="8" key="1">
    <citation type="journal article" date="2014" name="Front. Microbiol.">
        <title>High frequency of phylogenetically diverse reductive dehalogenase-homologous genes in deep subseafloor sedimentary metagenomes.</title>
        <authorList>
            <person name="Kawai M."/>
            <person name="Futagami T."/>
            <person name="Toyoda A."/>
            <person name="Takaki Y."/>
            <person name="Nishi S."/>
            <person name="Hori S."/>
            <person name="Arai W."/>
            <person name="Tsubouchi T."/>
            <person name="Morono Y."/>
            <person name="Uchiyama I."/>
            <person name="Ito T."/>
            <person name="Fujiyama A."/>
            <person name="Inagaki F."/>
            <person name="Takami H."/>
        </authorList>
    </citation>
    <scope>NUCLEOTIDE SEQUENCE</scope>
    <source>
        <strain evidence="8">Expedition CK06-06</strain>
    </source>
</reference>
<dbReference type="SUPFAM" id="SSF82282">
    <property type="entry name" value="Homocysteine S-methyltransferase"/>
    <property type="match status" value="1"/>
</dbReference>
<keyword evidence="5" id="KW-0479">Metal-binding</keyword>
<dbReference type="GO" id="GO:0046872">
    <property type="term" value="F:metal ion binding"/>
    <property type="evidence" value="ECO:0007669"/>
    <property type="project" value="UniProtKB-KW"/>
</dbReference>
<dbReference type="Pfam" id="PF02574">
    <property type="entry name" value="S-methyl_trans"/>
    <property type="match status" value="1"/>
</dbReference>
<evidence type="ECO:0000256" key="6">
    <source>
        <dbReference type="ARBA" id="ARBA00023285"/>
    </source>
</evidence>
<dbReference type="EMBL" id="BARV01005450">
    <property type="protein sequence ID" value="GAI15164.1"/>
    <property type="molecule type" value="Genomic_DNA"/>
</dbReference>
<evidence type="ECO:0000259" key="7">
    <source>
        <dbReference type="PROSITE" id="PS50970"/>
    </source>
</evidence>
<dbReference type="InterPro" id="IPR050554">
    <property type="entry name" value="Met_Synthase/Corrinoid"/>
</dbReference>